<dbReference type="VEuPathDB" id="FungiDB:BO97DRAFT_128836"/>
<evidence type="ECO:0000256" key="3">
    <source>
        <dbReference type="ARBA" id="ARBA00022679"/>
    </source>
</evidence>
<evidence type="ECO:0000313" key="7">
    <source>
        <dbReference type="Proteomes" id="UP000248961"/>
    </source>
</evidence>
<dbReference type="RefSeq" id="XP_025555393.1">
    <property type="nucleotide sequence ID" value="XM_025690031.1"/>
</dbReference>
<organism evidence="6 7">
    <name type="scientific">Aspergillus homomorphus (strain CBS 101889)</name>
    <dbReference type="NCBI Taxonomy" id="1450537"/>
    <lineage>
        <taxon>Eukaryota</taxon>
        <taxon>Fungi</taxon>
        <taxon>Dikarya</taxon>
        <taxon>Ascomycota</taxon>
        <taxon>Pezizomycotina</taxon>
        <taxon>Eurotiomycetes</taxon>
        <taxon>Eurotiomycetidae</taxon>
        <taxon>Eurotiales</taxon>
        <taxon>Aspergillaceae</taxon>
        <taxon>Aspergillus</taxon>
        <taxon>Aspergillus subgen. Circumdati</taxon>
    </lineage>
</organism>
<keyword evidence="7" id="KW-1185">Reference proteome</keyword>
<accession>A0A395I8Y1</accession>
<gene>
    <name evidence="6" type="ORF">BO97DRAFT_128836</name>
</gene>
<feature type="region of interest" description="Disordered" evidence="5">
    <location>
        <begin position="161"/>
        <end position="187"/>
    </location>
</feature>
<feature type="compositionally biased region" description="Pro residues" evidence="5">
    <location>
        <begin position="166"/>
        <end position="176"/>
    </location>
</feature>
<dbReference type="InterPro" id="IPR052190">
    <property type="entry name" value="Euk-Arch_PrmC-MTase"/>
</dbReference>
<dbReference type="OrthoDB" id="406152at2759"/>
<dbReference type="GO" id="GO:0003676">
    <property type="term" value="F:nucleic acid binding"/>
    <property type="evidence" value="ECO:0007669"/>
    <property type="project" value="InterPro"/>
</dbReference>
<dbReference type="PANTHER" id="PTHR45875:SF1">
    <property type="entry name" value="METHYLTRANSFERASE N6AMT1"/>
    <property type="match status" value="1"/>
</dbReference>
<evidence type="ECO:0000313" key="6">
    <source>
        <dbReference type="EMBL" id="RAL16239.1"/>
    </source>
</evidence>
<reference evidence="6 7" key="1">
    <citation type="submission" date="2018-02" db="EMBL/GenBank/DDBJ databases">
        <title>The genomes of Aspergillus section Nigri reveals drivers in fungal speciation.</title>
        <authorList>
            <consortium name="DOE Joint Genome Institute"/>
            <person name="Vesth T.C."/>
            <person name="Nybo J."/>
            <person name="Theobald S."/>
            <person name="Brandl J."/>
            <person name="Frisvad J.C."/>
            <person name="Nielsen K.F."/>
            <person name="Lyhne E.K."/>
            <person name="Kogle M.E."/>
            <person name="Kuo A."/>
            <person name="Riley R."/>
            <person name="Clum A."/>
            <person name="Nolan M."/>
            <person name="Lipzen A."/>
            <person name="Salamov A."/>
            <person name="Henrissat B."/>
            <person name="Wiebenga A."/>
            <person name="De vries R.P."/>
            <person name="Grigoriev I.V."/>
            <person name="Mortensen U.H."/>
            <person name="Andersen M.R."/>
            <person name="Baker S.E."/>
        </authorList>
    </citation>
    <scope>NUCLEOTIDE SEQUENCE [LARGE SCALE GENOMIC DNA]</scope>
    <source>
        <strain evidence="6 7">CBS 101889</strain>
    </source>
</reference>
<keyword evidence="2" id="KW-0489">Methyltransferase</keyword>
<protein>
    <recommendedName>
        <fullName evidence="8">Methyltransferase</fullName>
    </recommendedName>
</protein>
<dbReference type="InterPro" id="IPR002052">
    <property type="entry name" value="DNA_methylase_N6_adenine_CS"/>
</dbReference>
<dbReference type="SUPFAM" id="SSF53335">
    <property type="entry name" value="S-adenosyl-L-methionine-dependent methyltransferases"/>
    <property type="match status" value="1"/>
</dbReference>
<dbReference type="PANTHER" id="PTHR45875">
    <property type="entry name" value="METHYLTRANSFERASE N6AMT1"/>
    <property type="match status" value="1"/>
</dbReference>
<dbReference type="Proteomes" id="UP000248961">
    <property type="component" value="Unassembled WGS sequence"/>
</dbReference>
<keyword evidence="4" id="KW-0949">S-adenosyl-L-methionine</keyword>
<dbReference type="PROSITE" id="PS00092">
    <property type="entry name" value="N6_MTASE"/>
    <property type="match status" value="1"/>
</dbReference>
<dbReference type="GO" id="GO:0008276">
    <property type="term" value="F:protein methyltransferase activity"/>
    <property type="evidence" value="ECO:0007669"/>
    <property type="project" value="TreeGrafter"/>
</dbReference>
<dbReference type="Gene3D" id="3.40.50.150">
    <property type="entry name" value="Vaccinia Virus protein VP39"/>
    <property type="match status" value="1"/>
</dbReference>
<dbReference type="AlphaFoldDB" id="A0A395I8Y1"/>
<dbReference type="EMBL" id="KZ824269">
    <property type="protein sequence ID" value="RAL16239.1"/>
    <property type="molecule type" value="Genomic_DNA"/>
</dbReference>
<comment type="similarity">
    <text evidence="1">Belongs to the eukaryotic/archaeal PrmC-related family.</text>
</comment>
<keyword evidence="3" id="KW-0808">Transferase</keyword>
<name>A0A395I8Y1_ASPHC</name>
<dbReference type="STRING" id="1450537.A0A395I8Y1"/>
<evidence type="ECO:0000256" key="5">
    <source>
        <dbReference type="SAM" id="MobiDB-lite"/>
    </source>
</evidence>
<dbReference type="GO" id="GO:0035657">
    <property type="term" value="C:eRF1 methyltransferase complex"/>
    <property type="evidence" value="ECO:0007669"/>
    <property type="project" value="TreeGrafter"/>
</dbReference>
<dbReference type="GO" id="GO:0032259">
    <property type="term" value="P:methylation"/>
    <property type="evidence" value="ECO:0007669"/>
    <property type="project" value="UniProtKB-KW"/>
</dbReference>
<evidence type="ECO:0000256" key="2">
    <source>
        <dbReference type="ARBA" id="ARBA00022603"/>
    </source>
</evidence>
<dbReference type="GO" id="GO:0008757">
    <property type="term" value="F:S-adenosylmethionine-dependent methyltransferase activity"/>
    <property type="evidence" value="ECO:0007669"/>
    <property type="project" value="TreeGrafter"/>
</dbReference>
<dbReference type="InterPro" id="IPR029063">
    <property type="entry name" value="SAM-dependent_MTases_sf"/>
</dbReference>
<proteinExistence type="inferred from homology"/>
<evidence type="ECO:0000256" key="4">
    <source>
        <dbReference type="ARBA" id="ARBA00022691"/>
    </source>
</evidence>
<feature type="compositionally biased region" description="Low complexity" evidence="5">
    <location>
        <begin position="109"/>
        <end position="133"/>
    </location>
</feature>
<dbReference type="GeneID" id="37194320"/>
<feature type="region of interest" description="Disordered" evidence="5">
    <location>
        <begin position="100"/>
        <end position="133"/>
    </location>
</feature>
<evidence type="ECO:0008006" key="8">
    <source>
        <dbReference type="Google" id="ProtNLM"/>
    </source>
</evidence>
<evidence type="ECO:0000256" key="1">
    <source>
        <dbReference type="ARBA" id="ARBA00006149"/>
    </source>
</evidence>
<sequence>MLPTPCTSHVSFDTIYEPAEDSYLFLDTLSSASETAWLTQHFRTGPSPLILEVGSGSGVVLAFVAGNAPTLLGRADILSLSTDLNRAACLATCETVRKAIDAQQPPAHPNTTPESTTTPPTPETTIPRSTHLTSLHTSLATPLREKTVDLLLFNPPYVPTESVPRAPTPADFPDPHPNTSEKVKGKGRDFERESYLLSLTYAGGKDGMEITELLLRDLPRVLSERGVAYVLLCAQNQPQKVVERIRTSGFSEGEEGLGDTEEGQGKGKWCAEIAGSSGVKAGWERLVIVRIWRDL</sequence>